<dbReference type="Proteomes" id="UP000829542">
    <property type="component" value="Chromosome"/>
</dbReference>
<protein>
    <submittedName>
        <fullName evidence="1">Uncharacterized protein</fullName>
    </submittedName>
</protein>
<accession>A0ABY3X4A6</accession>
<keyword evidence="2" id="KW-1185">Reference proteome</keyword>
<organism evidence="1 2">
    <name type="scientific">Ignatzschineria rhizosphaerae</name>
    <dbReference type="NCBI Taxonomy" id="2923279"/>
    <lineage>
        <taxon>Bacteria</taxon>
        <taxon>Pseudomonadati</taxon>
        <taxon>Pseudomonadota</taxon>
        <taxon>Gammaproteobacteria</taxon>
        <taxon>Cardiobacteriales</taxon>
        <taxon>Ignatzschineriaceae</taxon>
        <taxon>Ignatzschineria</taxon>
    </lineage>
</organism>
<dbReference type="EMBL" id="CP093379">
    <property type="protein sequence ID" value="UNM96591.1"/>
    <property type="molecule type" value="Genomic_DNA"/>
</dbReference>
<evidence type="ECO:0000313" key="2">
    <source>
        <dbReference type="Proteomes" id="UP000829542"/>
    </source>
</evidence>
<name>A0ABY3X4A6_9GAMM</name>
<dbReference type="RefSeq" id="WP_242150458.1">
    <property type="nucleotide sequence ID" value="NZ_CP093379.1"/>
</dbReference>
<sequence>MWKFKKKFINIVISMNTGIEMGISIDANSKIALNVTKSDYQRVGCGK</sequence>
<proteinExistence type="predicted"/>
<evidence type="ECO:0000313" key="1">
    <source>
        <dbReference type="EMBL" id="UNM96591.1"/>
    </source>
</evidence>
<gene>
    <name evidence="1" type="ORF">MMG00_01640</name>
</gene>
<reference evidence="1 2" key="1">
    <citation type="submission" date="2022-03" db="EMBL/GenBank/DDBJ databases">
        <title>Ignatzschineria rhizosphaerae HR5S32.</title>
        <authorList>
            <person name="Sun J.Q."/>
            <person name="Feng J.Y."/>
        </authorList>
    </citation>
    <scope>NUCLEOTIDE SEQUENCE [LARGE SCALE GENOMIC DNA]</scope>
    <source>
        <strain evidence="1 2">HR5S32</strain>
    </source>
</reference>